<dbReference type="Proteomes" id="UP000007799">
    <property type="component" value="Unassembled WGS sequence"/>
</dbReference>
<dbReference type="GO" id="GO:0004674">
    <property type="term" value="F:protein serine/threonine kinase activity"/>
    <property type="evidence" value="ECO:0007669"/>
    <property type="project" value="UniProtKB-KW"/>
</dbReference>
<dbReference type="PROSITE" id="PS00108">
    <property type="entry name" value="PROTEIN_KINASE_ST"/>
    <property type="match status" value="1"/>
</dbReference>
<keyword evidence="5" id="KW-0067">ATP-binding</keyword>
<dbReference type="InterPro" id="IPR001245">
    <property type="entry name" value="Ser-Thr/Tyr_kinase_cat_dom"/>
</dbReference>
<dbReference type="GO" id="GO:0005524">
    <property type="term" value="F:ATP binding"/>
    <property type="evidence" value="ECO:0007669"/>
    <property type="project" value="UniProtKB-KW"/>
</dbReference>
<dbReference type="KEGG" id="sre:PTSG_11071"/>
<keyword evidence="1" id="KW-0723">Serine/threonine-protein kinase</keyword>
<dbReference type="InterPro" id="IPR008271">
    <property type="entry name" value="Ser/Thr_kinase_AS"/>
</dbReference>
<dbReference type="PROSITE" id="PS50011">
    <property type="entry name" value="PROTEIN_KINASE_DOM"/>
    <property type="match status" value="1"/>
</dbReference>
<keyword evidence="4 8" id="KW-0418">Kinase</keyword>
<dbReference type="STRING" id="946362.F2US21"/>
<evidence type="ECO:0000256" key="3">
    <source>
        <dbReference type="ARBA" id="ARBA00022741"/>
    </source>
</evidence>
<gene>
    <name evidence="8" type="ORF">PTSG_11071</name>
</gene>
<dbReference type="eggNOG" id="KOG0660">
    <property type="taxonomic scope" value="Eukaryota"/>
</dbReference>
<dbReference type="SUPFAM" id="SSF56112">
    <property type="entry name" value="Protein kinase-like (PK-like)"/>
    <property type="match status" value="1"/>
</dbReference>
<protein>
    <submittedName>
        <fullName evidence="8">CMGC/MAPK protein kinase</fullName>
    </submittedName>
</protein>
<feature type="compositionally biased region" description="Basic and acidic residues" evidence="6">
    <location>
        <begin position="99"/>
        <end position="109"/>
    </location>
</feature>
<dbReference type="InterPro" id="IPR011009">
    <property type="entry name" value="Kinase-like_dom_sf"/>
</dbReference>
<evidence type="ECO:0000313" key="8">
    <source>
        <dbReference type="EMBL" id="EGD80426.1"/>
    </source>
</evidence>
<name>F2US21_SALR5</name>
<sequence length="415" mass="45508">MMMTARCSDVYGRERTLAKAAFGVVLEATHNVTEEHVAIKRLCCTTASRLARAHREAQALLRLQHDHIVRLLDVFVEADGTDDADGARDADAISGDNGDGSKDGAEDSTHSAQGMARRGSSRAAMTARAPQQPAPAPGVQVSLVMERMEHSLASVLSQFYERGEAVPSAHVQYWAHQLFTALDYLHASHIVHRDLKPHNILVNSSTTCTLKICDFGLACVADSESAPLFREDAGTRWYQAPEGLLIPNCRMPSLDLWAAGCILAEILECRPLFPGRHQLDQLRLVVRGVGLPSSPLPWLPQETVAMCEREFGGRRGRSGGGLDALLPHTRRDARDVVERLLRFDPSLRASARDILGHPYFFDLPRPEPSMPASIAPQDLEVDDPSLMEHNLRAIAGWLAQQHSTQEPDTISSACS</sequence>
<evidence type="ECO:0000256" key="6">
    <source>
        <dbReference type="SAM" id="MobiDB-lite"/>
    </source>
</evidence>
<feature type="domain" description="Protein kinase" evidence="7">
    <location>
        <begin position="11"/>
        <end position="360"/>
    </location>
</feature>
<reference evidence="8" key="1">
    <citation type="submission" date="2009-08" db="EMBL/GenBank/DDBJ databases">
        <title>Annotation of Salpingoeca rosetta.</title>
        <authorList>
            <consortium name="The Broad Institute Genome Sequencing Platform"/>
            <person name="Russ C."/>
            <person name="Cuomo C."/>
            <person name="Burger G."/>
            <person name="Gray M.W."/>
            <person name="Holland P.W.H."/>
            <person name="King N."/>
            <person name="Lang F.B.F."/>
            <person name="Roger A.J."/>
            <person name="Ruiz-Trillo I."/>
            <person name="Young S.K."/>
            <person name="Zeng Q."/>
            <person name="Gargeya S."/>
            <person name="Alvarado L."/>
            <person name="Berlin A."/>
            <person name="Chapman S.B."/>
            <person name="Chen Z."/>
            <person name="Freedman E."/>
            <person name="Gellesch M."/>
            <person name="Goldberg J."/>
            <person name="Griggs A."/>
            <person name="Gujja S."/>
            <person name="Heilman E."/>
            <person name="Heiman D."/>
            <person name="Howarth C."/>
            <person name="Mehta T."/>
            <person name="Neiman D."/>
            <person name="Pearson M."/>
            <person name="Roberts A."/>
            <person name="Saif S."/>
            <person name="Shea T."/>
            <person name="Shenoy N."/>
            <person name="Sisk P."/>
            <person name="Stolte C."/>
            <person name="Sykes S."/>
            <person name="White J."/>
            <person name="Yandava C."/>
            <person name="Haas B."/>
            <person name="Nusbaum C."/>
            <person name="Birren B."/>
        </authorList>
    </citation>
    <scope>NUCLEOTIDE SEQUENCE [LARGE SCALE GENOMIC DNA]</scope>
    <source>
        <strain evidence="8">ATCC 50818</strain>
    </source>
</reference>
<evidence type="ECO:0000256" key="1">
    <source>
        <dbReference type="ARBA" id="ARBA00022527"/>
    </source>
</evidence>
<evidence type="ECO:0000256" key="2">
    <source>
        <dbReference type="ARBA" id="ARBA00022679"/>
    </source>
</evidence>
<evidence type="ECO:0000256" key="5">
    <source>
        <dbReference type="ARBA" id="ARBA00022840"/>
    </source>
</evidence>
<accession>F2US21</accession>
<evidence type="ECO:0000256" key="4">
    <source>
        <dbReference type="ARBA" id="ARBA00022777"/>
    </source>
</evidence>
<dbReference type="Gene3D" id="3.30.200.20">
    <property type="entry name" value="Phosphorylase Kinase, domain 1"/>
    <property type="match status" value="2"/>
</dbReference>
<dbReference type="SMART" id="SM00220">
    <property type="entry name" value="S_TKc"/>
    <property type="match status" value="1"/>
</dbReference>
<proteinExistence type="predicted"/>
<keyword evidence="9" id="KW-1185">Reference proteome</keyword>
<dbReference type="GeneID" id="16068517"/>
<feature type="compositionally biased region" description="Low complexity" evidence="6">
    <location>
        <begin position="122"/>
        <end position="131"/>
    </location>
</feature>
<dbReference type="PANTHER" id="PTHR24055">
    <property type="entry name" value="MITOGEN-ACTIVATED PROTEIN KINASE"/>
    <property type="match status" value="1"/>
</dbReference>
<dbReference type="Gene3D" id="1.10.510.10">
    <property type="entry name" value="Transferase(Phosphotransferase) domain 1"/>
    <property type="match status" value="1"/>
</dbReference>
<dbReference type="EMBL" id="GL832993">
    <property type="protein sequence ID" value="EGD80426.1"/>
    <property type="molecule type" value="Genomic_DNA"/>
</dbReference>
<dbReference type="Pfam" id="PF00069">
    <property type="entry name" value="Pkinase"/>
    <property type="match status" value="1"/>
</dbReference>
<dbReference type="AlphaFoldDB" id="F2US21"/>
<dbReference type="Pfam" id="PF07714">
    <property type="entry name" value="PK_Tyr_Ser-Thr"/>
    <property type="match status" value="1"/>
</dbReference>
<evidence type="ECO:0000313" key="9">
    <source>
        <dbReference type="Proteomes" id="UP000007799"/>
    </source>
</evidence>
<feature type="region of interest" description="Disordered" evidence="6">
    <location>
        <begin position="85"/>
        <end position="136"/>
    </location>
</feature>
<dbReference type="InterPro" id="IPR050117">
    <property type="entry name" value="MAPK"/>
</dbReference>
<keyword evidence="2" id="KW-0808">Transferase</keyword>
<organism evidence="9">
    <name type="scientific">Salpingoeca rosetta (strain ATCC 50818 / BSB-021)</name>
    <dbReference type="NCBI Taxonomy" id="946362"/>
    <lineage>
        <taxon>Eukaryota</taxon>
        <taxon>Choanoflagellata</taxon>
        <taxon>Craspedida</taxon>
        <taxon>Salpingoecidae</taxon>
        <taxon>Salpingoeca</taxon>
    </lineage>
</organism>
<keyword evidence="3" id="KW-0547">Nucleotide-binding</keyword>
<dbReference type="RefSeq" id="XP_004987990.1">
    <property type="nucleotide sequence ID" value="XM_004987933.1"/>
</dbReference>
<dbReference type="InParanoid" id="F2US21"/>
<dbReference type="FunFam" id="1.10.510.10:FF:000624">
    <property type="entry name" value="Mitogen-activated protein kinase"/>
    <property type="match status" value="1"/>
</dbReference>
<evidence type="ECO:0000259" key="7">
    <source>
        <dbReference type="PROSITE" id="PS50011"/>
    </source>
</evidence>
<dbReference type="InterPro" id="IPR000719">
    <property type="entry name" value="Prot_kinase_dom"/>
</dbReference>